<keyword evidence="1" id="KW-0732">Signal</keyword>
<dbReference type="Proteomes" id="UP000199021">
    <property type="component" value="Unassembled WGS sequence"/>
</dbReference>
<dbReference type="EMBL" id="FOFB01000012">
    <property type="protein sequence ID" value="SEQ61215.1"/>
    <property type="molecule type" value="Genomic_DNA"/>
</dbReference>
<protein>
    <submittedName>
        <fullName evidence="2">Uncharacterized protein</fullName>
    </submittedName>
</protein>
<evidence type="ECO:0000313" key="2">
    <source>
        <dbReference type="EMBL" id="SEQ61215.1"/>
    </source>
</evidence>
<name>A0A1H9HFW6_9BACT</name>
<accession>A0A1H9HFW6</accession>
<dbReference type="OrthoDB" id="264813at2"/>
<feature type="chain" id="PRO_5012565716" evidence="1">
    <location>
        <begin position="16"/>
        <end position="532"/>
    </location>
</feature>
<dbReference type="InParanoid" id="A0A1H9HFW6"/>
<sequence>MFQRLLFLLSLVALAPSGTITGEKIADPAPIQIPNYSLRSVFSAEYRLGQDRFKFIKPRYQELLTDDGARRLRGDSTYLYLPLEPVDSLLDQANIRYNLLDHNDSLTIYFAPRTHQYLVARTRVLGKGRREQGLIKASRMAEVAGTYRDPDEADFMIQLTTTQPTESTAAKAGNTVGIMTEYDRRGAQLTKTIMNLHDGVLTTQSRQVKSFQLWRAGRNLLLESSNRIRFLRPAAGPGIILPNLGAKEIPDGYRYVHPADQTGLVNPAGKTIADANHRLMTSLPNGDFLLRKNRSTLLRMNAEGKVIWSVANAVINPQPPSYLAVLTFGGEGLLDNDGNWVIPPNNPHVAIAPETGLRIFGAPGNYQLLLSNGRKLPLPTSTTDGYLLNNGTVAGRDKHGNTHIYNEHGQVVHTLQKSPERLLVIGYDRYLTPLTDSTYALLLPSGEELTRFNATALGETDGQRLSFYQGAKVGLLNLQTGTIDVTPGPEKIEVLGALPNALGKKLLSSVLPAWRYTVAGRGRFDGAFEPLD</sequence>
<organism evidence="2 3">
    <name type="scientific">Neolewinella agarilytica</name>
    <dbReference type="NCBI Taxonomy" id="478744"/>
    <lineage>
        <taxon>Bacteria</taxon>
        <taxon>Pseudomonadati</taxon>
        <taxon>Bacteroidota</taxon>
        <taxon>Saprospiria</taxon>
        <taxon>Saprospirales</taxon>
        <taxon>Lewinellaceae</taxon>
        <taxon>Neolewinella</taxon>
    </lineage>
</organism>
<keyword evidence="3" id="KW-1185">Reference proteome</keyword>
<dbReference type="AlphaFoldDB" id="A0A1H9HFW6"/>
<dbReference type="RefSeq" id="WP_090168926.1">
    <property type="nucleotide sequence ID" value="NZ_FOFB01000012.1"/>
</dbReference>
<evidence type="ECO:0000256" key="1">
    <source>
        <dbReference type="SAM" id="SignalP"/>
    </source>
</evidence>
<proteinExistence type="predicted"/>
<reference evidence="3" key="1">
    <citation type="submission" date="2016-10" db="EMBL/GenBank/DDBJ databases">
        <authorList>
            <person name="Varghese N."/>
            <person name="Submissions S."/>
        </authorList>
    </citation>
    <scope>NUCLEOTIDE SEQUENCE [LARGE SCALE GENOMIC DNA]</scope>
    <source>
        <strain evidence="3">DSM 24740</strain>
    </source>
</reference>
<gene>
    <name evidence="2" type="ORF">SAMN05444359_112145</name>
</gene>
<feature type="signal peptide" evidence="1">
    <location>
        <begin position="1"/>
        <end position="15"/>
    </location>
</feature>
<evidence type="ECO:0000313" key="3">
    <source>
        <dbReference type="Proteomes" id="UP000199021"/>
    </source>
</evidence>
<dbReference type="STRING" id="478744.SAMN05444359_112145"/>